<name>A0AAD9ZRH0_9ROSI</name>
<feature type="region of interest" description="Disordered" evidence="1">
    <location>
        <begin position="1"/>
        <end position="35"/>
    </location>
</feature>
<comment type="caution">
    <text evidence="2">The sequence shown here is derived from an EMBL/GenBank/DDBJ whole genome shotgun (WGS) entry which is preliminary data.</text>
</comment>
<proteinExistence type="predicted"/>
<evidence type="ECO:0000313" key="3">
    <source>
        <dbReference type="Proteomes" id="UP001281410"/>
    </source>
</evidence>
<protein>
    <submittedName>
        <fullName evidence="2">Uncharacterized protein</fullName>
    </submittedName>
</protein>
<evidence type="ECO:0000256" key="1">
    <source>
        <dbReference type="SAM" id="MobiDB-lite"/>
    </source>
</evidence>
<dbReference type="EMBL" id="JANJYJ010000009">
    <property type="protein sequence ID" value="KAK3188975.1"/>
    <property type="molecule type" value="Genomic_DNA"/>
</dbReference>
<dbReference type="Proteomes" id="UP001281410">
    <property type="component" value="Unassembled WGS sequence"/>
</dbReference>
<accession>A0AAD9ZRH0</accession>
<sequence>MKEKDQQLKEKDQRLKDKEQTVKEKGSKETRKARILNQDANKLPLALRSIFEIYQAPILKELENEGLFGKVFTSSDDDKNQSDEFNI</sequence>
<dbReference type="AlphaFoldDB" id="A0AAD9ZRH0"/>
<reference evidence="2" key="1">
    <citation type="journal article" date="2023" name="Plant J.">
        <title>Genome sequences and population genomics provide insights into the demographic history, inbreeding, and mutation load of two 'living fossil' tree species of Dipteronia.</title>
        <authorList>
            <person name="Feng Y."/>
            <person name="Comes H.P."/>
            <person name="Chen J."/>
            <person name="Zhu S."/>
            <person name="Lu R."/>
            <person name="Zhang X."/>
            <person name="Li P."/>
            <person name="Qiu J."/>
            <person name="Olsen K.M."/>
            <person name="Qiu Y."/>
        </authorList>
    </citation>
    <scope>NUCLEOTIDE SEQUENCE</scope>
    <source>
        <strain evidence="2">NBL</strain>
    </source>
</reference>
<organism evidence="2 3">
    <name type="scientific">Dipteronia sinensis</name>
    <dbReference type="NCBI Taxonomy" id="43782"/>
    <lineage>
        <taxon>Eukaryota</taxon>
        <taxon>Viridiplantae</taxon>
        <taxon>Streptophyta</taxon>
        <taxon>Embryophyta</taxon>
        <taxon>Tracheophyta</taxon>
        <taxon>Spermatophyta</taxon>
        <taxon>Magnoliopsida</taxon>
        <taxon>eudicotyledons</taxon>
        <taxon>Gunneridae</taxon>
        <taxon>Pentapetalae</taxon>
        <taxon>rosids</taxon>
        <taxon>malvids</taxon>
        <taxon>Sapindales</taxon>
        <taxon>Sapindaceae</taxon>
        <taxon>Hippocastanoideae</taxon>
        <taxon>Acereae</taxon>
        <taxon>Dipteronia</taxon>
    </lineage>
</organism>
<feature type="compositionally biased region" description="Basic and acidic residues" evidence="1">
    <location>
        <begin position="1"/>
        <end position="32"/>
    </location>
</feature>
<gene>
    <name evidence="2" type="ORF">Dsin_028536</name>
</gene>
<keyword evidence="3" id="KW-1185">Reference proteome</keyword>
<evidence type="ECO:0000313" key="2">
    <source>
        <dbReference type="EMBL" id="KAK3188975.1"/>
    </source>
</evidence>